<dbReference type="PANTHER" id="PTHR12169:SF26">
    <property type="entry name" value="EF-HAND DOMAIN-CONTAINING PROTEIN"/>
    <property type="match status" value="1"/>
</dbReference>
<evidence type="ECO:0000256" key="2">
    <source>
        <dbReference type="ARBA" id="ARBA00022741"/>
    </source>
</evidence>
<organism evidence="4 5">
    <name type="scientific">Eimeria maxima</name>
    <name type="common">Coccidian parasite</name>
    <dbReference type="NCBI Taxonomy" id="5804"/>
    <lineage>
        <taxon>Eukaryota</taxon>
        <taxon>Sar</taxon>
        <taxon>Alveolata</taxon>
        <taxon>Apicomplexa</taxon>
        <taxon>Conoidasida</taxon>
        <taxon>Coccidia</taxon>
        <taxon>Eucoccidiorida</taxon>
        <taxon>Eimeriorina</taxon>
        <taxon>Eimeriidae</taxon>
        <taxon>Eimeria</taxon>
    </lineage>
</organism>
<reference evidence="4" key="2">
    <citation type="submission" date="2013-10" db="EMBL/GenBank/DDBJ databases">
        <authorList>
            <person name="Aslett M."/>
        </authorList>
    </citation>
    <scope>NUCLEOTIDE SEQUENCE [LARGE SCALE GENOMIC DNA]</scope>
    <source>
        <strain evidence="4">Weybridge</strain>
    </source>
</reference>
<keyword evidence="2" id="KW-0547">Nucleotide-binding</keyword>
<comment type="similarity">
    <text evidence="1">Belongs to the AFG1 ATPase family.</text>
</comment>
<protein>
    <submittedName>
        <fullName evidence="4">ATPase, AFG1 family domain-containing protein, putative</fullName>
    </submittedName>
</protein>
<dbReference type="Proteomes" id="UP000030763">
    <property type="component" value="Unassembled WGS sequence"/>
</dbReference>
<dbReference type="Gene3D" id="3.40.50.300">
    <property type="entry name" value="P-loop containing nucleotide triphosphate hydrolases"/>
    <property type="match status" value="1"/>
</dbReference>
<keyword evidence="3" id="KW-0067">ATP-binding</keyword>
<accession>U6LVM1</accession>
<evidence type="ECO:0000256" key="3">
    <source>
        <dbReference type="ARBA" id="ARBA00022840"/>
    </source>
</evidence>
<evidence type="ECO:0000256" key="1">
    <source>
        <dbReference type="ARBA" id="ARBA00010322"/>
    </source>
</evidence>
<dbReference type="EMBL" id="HG718757">
    <property type="protein sequence ID" value="CDJ55997.1"/>
    <property type="molecule type" value="Genomic_DNA"/>
</dbReference>
<dbReference type="GO" id="GO:0005524">
    <property type="term" value="F:ATP binding"/>
    <property type="evidence" value="ECO:0007669"/>
    <property type="project" value="UniProtKB-KW"/>
</dbReference>
<sequence length="200" mass="22522">MQLLLPGGAPPMGLLLRRCCSSCSNSSNISSSIIINTDAVEAEEISHPNTFNTNEELYTQNPQQQGASSFGSLWSRFFPRLKADPPPRSEAAYTPENPNPRIKGLYIWGGVGQGKTMILDAFYECLSIKDKVRVHFHQFMLNVHQELHRVKQQQPPVADPLMEVARKIRSSAKVLCFDEFQVVHITDAMIMKRLFEGLFS</sequence>
<dbReference type="InterPro" id="IPR005654">
    <property type="entry name" value="ATPase_AFG1-like"/>
</dbReference>
<dbReference type="VEuPathDB" id="ToxoDB:EMWEY_00047250"/>
<dbReference type="GO" id="GO:0005739">
    <property type="term" value="C:mitochondrion"/>
    <property type="evidence" value="ECO:0007669"/>
    <property type="project" value="TreeGrafter"/>
</dbReference>
<dbReference type="AlphaFoldDB" id="U6LVM1"/>
<dbReference type="SUPFAM" id="SSF52540">
    <property type="entry name" value="P-loop containing nucleoside triphosphate hydrolases"/>
    <property type="match status" value="1"/>
</dbReference>
<dbReference type="InterPro" id="IPR027417">
    <property type="entry name" value="P-loop_NTPase"/>
</dbReference>
<dbReference type="GO" id="GO:0016887">
    <property type="term" value="F:ATP hydrolysis activity"/>
    <property type="evidence" value="ECO:0007669"/>
    <property type="project" value="InterPro"/>
</dbReference>
<dbReference type="OrthoDB" id="328905at2759"/>
<keyword evidence="5" id="KW-1185">Reference proteome</keyword>
<dbReference type="GO" id="GO:0009507">
    <property type="term" value="C:chloroplast"/>
    <property type="evidence" value="ECO:0007669"/>
    <property type="project" value="TreeGrafter"/>
</dbReference>
<dbReference type="PANTHER" id="PTHR12169">
    <property type="entry name" value="ATPASE N2B"/>
    <property type="match status" value="1"/>
</dbReference>
<gene>
    <name evidence="4" type="ORF">EMWEY_00047250</name>
</gene>
<reference evidence="4" key="1">
    <citation type="submission" date="2013-10" db="EMBL/GenBank/DDBJ databases">
        <title>Genomic analysis of the causative agents of coccidiosis in chickens.</title>
        <authorList>
            <person name="Reid A.J."/>
            <person name="Blake D."/>
            <person name="Billington K."/>
            <person name="Browne H."/>
            <person name="Dunn M."/>
            <person name="Hung S."/>
            <person name="Kawahara F."/>
            <person name="Miranda-Saavedra D."/>
            <person name="Mourier T."/>
            <person name="Nagra H."/>
            <person name="Otto T.D."/>
            <person name="Rawlings N."/>
            <person name="Sanchez A."/>
            <person name="Sanders M."/>
            <person name="Subramaniam C."/>
            <person name="Tay Y."/>
            <person name="Dear P."/>
            <person name="Doerig C."/>
            <person name="Gruber A."/>
            <person name="Parkinson J."/>
            <person name="Shirley M."/>
            <person name="Wan K.L."/>
            <person name="Berriman M."/>
            <person name="Tomley F."/>
            <person name="Pain A."/>
        </authorList>
    </citation>
    <scope>NUCLEOTIDE SEQUENCE [LARGE SCALE GENOMIC DNA]</scope>
    <source>
        <strain evidence="4">Weybridge</strain>
    </source>
</reference>
<proteinExistence type="inferred from homology"/>
<evidence type="ECO:0000313" key="4">
    <source>
        <dbReference type="EMBL" id="CDJ55997.1"/>
    </source>
</evidence>
<name>U6LVM1_EIMMA</name>
<dbReference type="RefSeq" id="XP_013332647.1">
    <property type="nucleotide sequence ID" value="XM_013477193.1"/>
</dbReference>
<dbReference type="GeneID" id="25338711"/>
<dbReference type="Pfam" id="PF03969">
    <property type="entry name" value="AFG1_ATPase"/>
    <property type="match status" value="1"/>
</dbReference>
<evidence type="ECO:0000313" key="5">
    <source>
        <dbReference type="Proteomes" id="UP000030763"/>
    </source>
</evidence>